<dbReference type="Gene3D" id="3.40.50.300">
    <property type="entry name" value="P-loop containing nucleotide triphosphate hydrolases"/>
    <property type="match status" value="1"/>
</dbReference>
<evidence type="ECO:0000313" key="3">
    <source>
        <dbReference type="Proteomes" id="UP000247099"/>
    </source>
</evidence>
<dbReference type="Proteomes" id="UP000247099">
    <property type="component" value="Unassembled WGS sequence"/>
</dbReference>
<protein>
    <submittedName>
        <fullName evidence="2">NadR-like protein</fullName>
    </submittedName>
</protein>
<dbReference type="InterPro" id="IPR038727">
    <property type="entry name" value="NadR/Ttd14_AAA_dom"/>
</dbReference>
<dbReference type="InParanoid" id="A0A317ZIG7"/>
<dbReference type="EMBL" id="QHJQ01000001">
    <property type="protein sequence ID" value="PXA05376.1"/>
    <property type="molecule type" value="Genomic_DNA"/>
</dbReference>
<organism evidence="2 3">
    <name type="scientific">Coraliomargarita sinensis</name>
    <dbReference type="NCBI Taxonomy" id="2174842"/>
    <lineage>
        <taxon>Bacteria</taxon>
        <taxon>Pseudomonadati</taxon>
        <taxon>Verrucomicrobiota</taxon>
        <taxon>Opitutia</taxon>
        <taxon>Puniceicoccales</taxon>
        <taxon>Coraliomargaritaceae</taxon>
        <taxon>Coraliomargarita</taxon>
    </lineage>
</organism>
<dbReference type="PANTHER" id="PTHR37512">
    <property type="entry name" value="TRIFUNCTIONAL NAD BIOSYNTHESIS/REGULATOR PROTEIN NADR"/>
    <property type="match status" value="1"/>
</dbReference>
<dbReference type="AlphaFoldDB" id="A0A317ZIG7"/>
<accession>A0A317ZIG7</accession>
<dbReference type="OrthoDB" id="9802794at2"/>
<keyword evidence="3" id="KW-1185">Reference proteome</keyword>
<gene>
    <name evidence="2" type="ORF">DDZ13_00480</name>
</gene>
<comment type="caution">
    <text evidence="2">The sequence shown here is derived from an EMBL/GenBank/DDBJ whole genome shotgun (WGS) entry which is preliminary data.</text>
</comment>
<dbReference type="Pfam" id="PF13521">
    <property type="entry name" value="AAA_28"/>
    <property type="match status" value="1"/>
</dbReference>
<feature type="domain" description="NadR/Ttd14 AAA" evidence="1">
    <location>
        <begin position="3"/>
        <end position="159"/>
    </location>
</feature>
<proteinExistence type="predicted"/>
<evidence type="ECO:0000259" key="1">
    <source>
        <dbReference type="Pfam" id="PF13521"/>
    </source>
</evidence>
<dbReference type="PANTHER" id="PTHR37512:SF1">
    <property type="entry name" value="NADR_TTD14 AAA DOMAIN-CONTAINING PROTEIN"/>
    <property type="match status" value="1"/>
</dbReference>
<dbReference type="InterPro" id="IPR027417">
    <property type="entry name" value="P-loop_NTPase"/>
</dbReference>
<dbReference type="InterPro" id="IPR052735">
    <property type="entry name" value="NAD_biosynth-regulator"/>
</dbReference>
<sequence>MIRVVITGAECTGKTTLATALSGYYGKPWTPEYVRQYVDTISRELERSDLEPIAEGQIAVEDHALELTNELVLHDTNLLSSILYANHYFGEQIDWVNEHFLSRDYTLYLLCSPEGIAWQPDPGQRDSPEARAELHRKFKESLKTLDLPYLELSGTEEARFGEAVLAIDKLLK</sequence>
<dbReference type="RefSeq" id="WP_110129457.1">
    <property type="nucleotide sequence ID" value="NZ_QHJQ01000001.1"/>
</dbReference>
<name>A0A317ZIG7_9BACT</name>
<evidence type="ECO:0000313" key="2">
    <source>
        <dbReference type="EMBL" id="PXA05376.1"/>
    </source>
</evidence>
<dbReference type="SUPFAM" id="SSF52540">
    <property type="entry name" value="P-loop containing nucleoside triphosphate hydrolases"/>
    <property type="match status" value="1"/>
</dbReference>
<reference evidence="2 3" key="1">
    <citation type="submission" date="2018-05" db="EMBL/GenBank/DDBJ databases">
        <title>Coraliomargarita sinensis sp. nov., isolated from a marine solar saltern.</title>
        <authorList>
            <person name="Zhou L.Y."/>
        </authorList>
    </citation>
    <scope>NUCLEOTIDE SEQUENCE [LARGE SCALE GENOMIC DNA]</scope>
    <source>
        <strain evidence="2 3">WN38</strain>
    </source>
</reference>